<accession>A0ABQ6BXH5</accession>
<organism evidence="1 2">
    <name type="scientific">Chitiniphilus shinanonensis</name>
    <dbReference type="NCBI Taxonomy" id="553088"/>
    <lineage>
        <taxon>Bacteria</taxon>
        <taxon>Pseudomonadati</taxon>
        <taxon>Pseudomonadota</taxon>
        <taxon>Betaproteobacteria</taxon>
        <taxon>Neisseriales</taxon>
        <taxon>Chitinibacteraceae</taxon>
        <taxon>Chitiniphilus</taxon>
    </lineage>
</organism>
<dbReference type="EMBL" id="BSOZ01000083">
    <property type="protein sequence ID" value="GLS06016.1"/>
    <property type="molecule type" value="Genomic_DNA"/>
</dbReference>
<reference evidence="2" key="1">
    <citation type="journal article" date="2019" name="Int. J. Syst. Evol. Microbiol.">
        <title>The Global Catalogue of Microorganisms (GCM) 10K type strain sequencing project: providing services to taxonomists for standard genome sequencing and annotation.</title>
        <authorList>
            <consortium name="The Broad Institute Genomics Platform"/>
            <consortium name="The Broad Institute Genome Sequencing Center for Infectious Disease"/>
            <person name="Wu L."/>
            <person name="Ma J."/>
        </authorList>
    </citation>
    <scope>NUCLEOTIDE SEQUENCE [LARGE SCALE GENOMIC DNA]</scope>
    <source>
        <strain evidence="2">NBRC 104970</strain>
    </source>
</reference>
<sequence>MLQIDGGRVTNPKILSPMEVVATCRQRGQLVVQFSARHAYNPATLQALNEACKIAENCLQVRFFGHDGTPFDASVLRHLPDASDVAVDCLSMIVHEEEIGLLPKLKRLRLGVFKLSRPDFLHTIDVGRLEQLSLAENHKRNIDLSPLARCGSLTELFIQGHSKGIEVLAALPCLRKLTLSCYAKKHPLNFIEAIPNLRELTLLLGGRENLNDLSSTTIEMLQIVRVRGLSTLGDLSRLPSLAALSIEDQLQLLKLDLCSAKLLRLRLRNCKRLAEISGLEAQDRLQELFTYGVALDLNTLRDRDWPLATRSVRLVSGNRKWNEDTKVRLAARGLGEDSSGWW</sequence>
<dbReference type="Gene3D" id="3.80.10.10">
    <property type="entry name" value="Ribonuclease Inhibitor"/>
    <property type="match status" value="1"/>
</dbReference>
<name>A0ABQ6BXH5_9NEIS</name>
<dbReference type="Proteomes" id="UP001156836">
    <property type="component" value="Unassembled WGS sequence"/>
</dbReference>
<protein>
    <submittedName>
        <fullName evidence="1">Uncharacterized protein</fullName>
    </submittedName>
</protein>
<comment type="caution">
    <text evidence="1">The sequence shown here is derived from an EMBL/GenBank/DDBJ whole genome shotgun (WGS) entry which is preliminary data.</text>
</comment>
<proteinExistence type="predicted"/>
<evidence type="ECO:0000313" key="1">
    <source>
        <dbReference type="EMBL" id="GLS06016.1"/>
    </source>
</evidence>
<gene>
    <name evidence="1" type="ORF">GCM10007860_31810</name>
</gene>
<dbReference type="InterPro" id="IPR032675">
    <property type="entry name" value="LRR_dom_sf"/>
</dbReference>
<evidence type="ECO:0000313" key="2">
    <source>
        <dbReference type="Proteomes" id="UP001156836"/>
    </source>
</evidence>
<keyword evidence="2" id="KW-1185">Reference proteome</keyword>
<dbReference type="SUPFAM" id="SSF52058">
    <property type="entry name" value="L domain-like"/>
    <property type="match status" value="1"/>
</dbReference>